<dbReference type="Pfam" id="PF00646">
    <property type="entry name" value="F-box"/>
    <property type="match status" value="1"/>
</dbReference>
<dbReference type="Proteomes" id="UP001291623">
    <property type="component" value="Unassembled WGS sequence"/>
</dbReference>
<dbReference type="InterPro" id="IPR032675">
    <property type="entry name" value="LRR_dom_sf"/>
</dbReference>
<dbReference type="AlphaFoldDB" id="A0AAE1SDK5"/>
<evidence type="ECO:0000313" key="2">
    <source>
        <dbReference type="EMBL" id="KAK4367549.1"/>
    </source>
</evidence>
<dbReference type="InterPro" id="IPR036047">
    <property type="entry name" value="F-box-like_dom_sf"/>
</dbReference>
<comment type="caution">
    <text evidence="2">The sequence shown here is derived from an EMBL/GenBank/DDBJ whole genome shotgun (WGS) entry which is preliminary data.</text>
</comment>
<name>A0AAE1SDK5_9SOLA</name>
<sequence length="418" mass="48082">MWKTPKDPNSHKITITETTEGGQVIARVDRISNLPIDIISQFLLRVLPKDAARTSILSKRWQRIWASLPDIYFDNDEVGMLFFGMSVIKRSSCELLVKKWINIALENKVKTLHLAIKTLNYEEPFRLFSGISFSSCSATLVVLSIKDCEISSDSFMLPSLRSLFLYNIMTVDDFIFADFIAGFPRIEELIVEYFPEELDIILVPNPNLNFLNVQYTGCSGKLQIESRKLESLVFSYLRVEVDNYEFEITCTSTVKNLTLQNVLVLERTLNSFINRFPLLENLVIDGCRRDVFSVGGFYDNNLPSLFVSHKNLAKFVLKLGTFNSIDKIVIHAPNLKSFEYYGRLTSFPGIWASRRLKFGKLHLRPKVLNANWYIWLRNILESFAQSKHLCLICRNEQDDVEVISARAKTETQTEANIQ</sequence>
<feature type="domain" description="F-box" evidence="1">
    <location>
        <begin position="31"/>
        <end position="69"/>
    </location>
</feature>
<reference evidence="2" key="1">
    <citation type="submission" date="2023-12" db="EMBL/GenBank/DDBJ databases">
        <title>Genome assembly of Anisodus tanguticus.</title>
        <authorList>
            <person name="Wang Y.-J."/>
        </authorList>
    </citation>
    <scope>NUCLEOTIDE SEQUENCE</scope>
    <source>
        <strain evidence="2">KB-2021</strain>
        <tissue evidence="2">Leaf</tissue>
    </source>
</reference>
<protein>
    <recommendedName>
        <fullName evidence="1">F-box domain-containing protein</fullName>
    </recommendedName>
</protein>
<dbReference type="PANTHER" id="PTHR31639:SF214">
    <property type="entry name" value="F-BOX DOMAIN-CONTAINING PROTEIN"/>
    <property type="match status" value="1"/>
</dbReference>
<gene>
    <name evidence="2" type="ORF">RND71_011341</name>
</gene>
<evidence type="ECO:0000259" key="1">
    <source>
        <dbReference type="Pfam" id="PF00646"/>
    </source>
</evidence>
<proteinExistence type="predicted"/>
<evidence type="ECO:0000313" key="3">
    <source>
        <dbReference type="Proteomes" id="UP001291623"/>
    </source>
</evidence>
<dbReference type="SUPFAM" id="SSF52047">
    <property type="entry name" value="RNI-like"/>
    <property type="match status" value="1"/>
</dbReference>
<dbReference type="InterPro" id="IPR001810">
    <property type="entry name" value="F-box_dom"/>
</dbReference>
<keyword evidence="3" id="KW-1185">Reference proteome</keyword>
<accession>A0AAE1SDK5</accession>
<dbReference type="PANTHER" id="PTHR31639">
    <property type="entry name" value="F-BOX PROTEIN-LIKE"/>
    <property type="match status" value="1"/>
</dbReference>
<organism evidence="2 3">
    <name type="scientific">Anisodus tanguticus</name>
    <dbReference type="NCBI Taxonomy" id="243964"/>
    <lineage>
        <taxon>Eukaryota</taxon>
        <taxon>Viridiplantae</taxon>
        <taxon>Streptophyta</taxon>
        <taxon>Embryophyta</taxon>
        <taxon>Tracheophyta</taxon>
        <taxon>Spermatophyta</taxon>
        <taxon>Magnoliopsida</taxon>
        <taxon>eudicotyledons</taxon>
        <taxon>Gunneridae</taxon>
        <taxon>Pentapetalae</taxon>
        <taxon>asterids</taxon>
        <taxon>lamiids</taxon>
        <taxon>Solanales</taxon>
        <taxon>Solanaceae</taxon>
        <taxon>Solanoideae</taxon>
        <taxon>Hyoscyameae</taxon>
        <taxon>Anisodus</taxon>
    </lineage>
</organism>
<dbReference type="Gene3D" id="3.80.10.10">
    <property type="entry name" value="Ribonuclease Inhibitor"/>
    <property type="match status" value="1"/>
</dbReference>
<dbReference type="SUPFAM" id="SSF81383">
    <property type="entry name" value="F-box domain"/>
    <property type="match status" value="1"/>
</dbReference>
<dbReference type="EMBL" id="JAVYJV010000006">
    <property type="protein sequence ID" value="KAK4367549.1"/>
    <property type="molecule type" value="Genomic_DNA"/>
</dbReference>